<dbReference type="GO" id="GO:0003723">
    <property type="term" value="F:RNA binding"/>
    <property type="evidence" value="ECO:0007669"/>
    <property type="project" value="UniProtKB-UniRule"/>
</dbReference>
<feature type="region of interest" description="Disordered" evidence="4">
    <location>
        <begin position="388"/>
        <end position="424"/>
    </location>
</feature>
<dbReference type="EMBL" id="HBNR01043835">
    <property type="protein sequence ID" value="CAE4604095.1"/>
    <property type="molecule type" value="Transcribed_RNA"/>
</dbReference>
<keyword evidence="2 3" id="KW-0694">RNA-binding</keyword>
<dbReference type="PROSITE" id="PS50102">
    <property type="entry name" value="RRM"/>
    <property type="match status" value="1"/>
</dbReference>
<feature type="region of interest" description="Disordered" evidence="4">
    <location>
        <begin position="256"/>
        <end position="276"/>
    </location>
</feature>
<reference evidence="6" key="1">
    <citation type="submission" date="2021-01" db="EMBL/GenBank/DDBJ databases">
        <authorList>
            <person name="Corre E."/>
            <person name="Pelletier E."/>
            <person name="Niang G."/>
            <person name="Scheremetjew M."/>
            <person name="Finn R."/>
            <person name="Kale V."/>
            <person name="Holt S."/>
            <person name="Cochrane G."/>
            <person name="Meng A."/>
            <person name="Brown T."/>
            <person name="Cohen L."/>
        </authorList>
    </citation>
    <scope>NUCLEOTIDE SEQUENCE</scope>
    <source>
        <strain evidence="6">CCMP3105</strain>
    </source>
</reference>
<evidence type="ECO:0000313" key="6">
    <source>
        <dbReference type="EMBL" id="CAE4604095.1"/>
    </source>
</evidence>
<organism evidence="6">
    <name type="scientific">Alexandrium monilatum</name>
    <dbReference type="NCBI Taxonomy" id="311494"/>
    <lineage>
        <taxon>Eukaryota</taxon>
        <taxon>Sar</taxon>
        <taxon>Alveolata</taxon>
        <taxon>Dinophyceae</taxon>
        <taxon>Gonyaulacales</taxon>
        <taxon>Pyrocystaceae</taxon>
        <taxon>Alexandrium</taxon>
    </lineage>
</organism>
<dbReference type="Pfam" id="PF00076">
    <property type="entry name" value="RRM_1"/>
    <property type="match status" value="1"/>
</dbReference>
<dbReference type="InterPro" id="IPR012677">
    <property type="entry name" value="Nucleotide-bd_a/b_plait_sf"/>
</dbReference>
<keyword evidence="1" id="KW-0677">Repeat</keyword>
<dbReference type="InterPro" id="IPR035979">
    <property type="entry name" value="RBD_domain_sf"/>
</dbReference>
<dbReference type="PANTHER" id="PTHR13976">
    <property type="entry name" value="HETEROGENEOUS NUCLEAR RIBONUCLEOPROTEIN-RELATED"/>
    <property type="match status" value="1"/>
</dbReference>
<feature type="compositionally biased region" description="Basic and acidic residues" evidence="4">
    <location>
        <begin position="173"/>
        <end position="191"/>
    </location>
</feature>
<dbReference type="AlphaFoldDB" id="A0A7S4VUT1"/>
<evidence type="ECO:0000256" key="2">
    <source>
        <dbReference type="ARBA" id="ARBA00022884"/>
    </source>
</evidence>
<evidence type="ECO:0000256" key="3">
    <source>
        <dbReference type="PROSITE-ProRule" id="PRU00176"/>
    </source>
</evidence>
<dbReference type="SUPFAM" id="SSF54928">
    <property type="entry name" value="RNA-binding domain, RBD"/>
    <property type="match status" value="1"/>
</dbReference>
<feature type="region of interest" description="Disordered" evidence="4">
    <location>
        <begin position="724"/>
        <end position="755"/>
    </location>
</feature>
<evidence type="ECO:0000256" key="4">
    <source>
        <dbReference type="SAM" id="MobiDB-lite"/>
    </source>
</evidence>
<accession>A0A7S4VUT1</accession>
<evidence type="ECO:0000259" key="5">
    <source>
        <dbReference type="PROSITE" id="PS50102"/>
    </source>
</evidence>
<protein>
    <recommendedName>
        <fullName evidence="5">RRM domain-containing protein</fullName>
    </recommendedName>
</protein>
<dbReference type="Gene3D" id="3.30.70.330">
    <property type="match status" value="1"/>
</dbReference>
<sequence>MDGEAAPTRAEGSVTDAVEEFIAVNQVDGSAADALRDCPRGVQQAVLDRGGLSGARNPSSVLLARIRDASTPMFHDDGSNPDGVGYVRLRGIPFSATPEDILRFFEGLGALSEGVVIGTTREGRLSGEAFVQFPNTNIAREAIEKRNRASMGDRYIELFPSTPGEAQRASQGEPRHGDRGDNRGWGDDRSGHGNWDGPGRSISEDEVEEFLRSNDIDDHAAGALRELPPKMQAAVIDRGGLGNARNPSSVLLSRIRDAQNPPPLPPPPPSAVHPRGKLSDRVEKFLEESLVDESAAEAFRNCHPDVQEEIMKRGVATARNPSSALVGRIRDVENAFLGGGGQAAPAPRGGGGGGLASVVEDFIRTNGIDDRAADTLRNCHPRVQEAVLDRGDLSGTRNPSSALLSRIRDAQAGPPSGNGYPEREYGDYRGYQDGGAGRGGGSGRYSLEGAVEDFIRANYVDERASEALRSATPDVQEAVLSRGDLQGTRNPSSALLARLKDIQGPGMPPSRAAPSGTQPSMGPCTLPGALVDDLEFLLRIYSERDERAADALGRLQHVKYAMMSYPYGGPNDYYDQSYSQRPSRQYNERDRLEDQIAAFCKTNGIDSRAEDTMRRADPRVALMVMEKGVSGARNPSSALLARLREAESYVGAEPARARERGHESESYRKRSRMQDDVEAFIRSNGVDEMAAEALRRCGPEMQEVVMEKGVSGARNPSSALLARIRDLDGRAGSGGDRRGYGSAPSRRGGDRYAPY</sequence>
<feature type="compositionally biased region" description="Pro residues" evidence="4">
    <location>
        <begin position="260"/>
        <end position="271"/>
    </location>
</feature>
<evidence type="ECO:0000256" key="1">
    <source>
        <dbReference type="ARBA" id="ARBA00022737"/>
    </source>
</evidence>
<feature type="compositionally biased region" description="Basic and acidic residues" evidence="4">
    <location>
        <begin position="724"/>
        <end position="739"/>
    </location>
</feature>
<proteinExistence type="predicted"/>
<dbReference type="InterPro" id="IPR050666">
    <property type="entry name" value="ESRP"/>
</dbReference>
<feature type="compositionally biased region" description="Basic and acidic residues" evidence="4">
    <location>
        <begin position="655"/>
        <end position="671"/>
    </location>
</feature>
<dbReference type="SMART" id="SM00360">
    <property type="entry name" value="RRM"/>
    <property type="match status" value="1"/>
</dbReference>
<feature type="domain" description="RRM" evidence="5">
    <location>
        <begin position="85"/>
        <end position="163"/>
    </location>
</feature>
<feature type="region of interest" description="Disordered" evidence="4">
    <location>
        <begin position="651"/>
        <end position="671"/>
    </location>
</feature>
<feature type="region of interest" description="Disordered" evidence="4">
    <location>
        <begin position="160"/>
        <end position="202"/>
    </location>
</feature>
<name>A0A7S4VUT1_9DINO</name>
<gene>
    <name evidence="6" type="ORF">AMON00008_LOCUS30497</name>
</gene>
<dbReference type="InterPro" id="IPR000504">
    <property type="entry name" value="RRM_dom"/>
</dbReference>